<evidence type="ECO:0000259" key="9">
    <source>
        <dbReference type="Pfam" id="PF12849"/>
    </source>
</evidence>
<dbReference type="InterPro" id="IPR005673">
    <property type="entry name" value="ABC_phos-bd_PstS"/>
</dbReference>
<name>A0A6J4J028_9PROT</name>
<dbReference type="GO" id="GO:0043190">
    <property type="term" value="C:ATP-binding cassette (ABC) transporter complex"/>
    <property type="evidence" value="ECO:0007669"/>
    <property type="project" value="InterPro"/>
</dbReference>
<feature type="signal peptide" evidence="8">
    <location>
        <begin position="1"/>
        <end position="20"/>
    </location>
</feature>
<evidence type="ECO:0000313" key="10">
    <source>
        <dbReference type="EMBL" id="CAA9264054.1"/>
    </source>
</evidence>
<dbReference type="PANTHER" id="PTHR42996">
    <property type="entry name" value="PHOSPHATE-BINDING PROTEIN PSTS"/>
    <property type="match status" value="1"/>
</dbReference>
<sequence length="351" mass="37207">MRRRSLLMTSLLAPSILAPAASALGQKPVIQGAGTSFLRTFYMHWGQGAAAAIGAELAYEAASSDAGVAKATQRSVDFGACETPLSPGRLRERALIQFPSVFGAMVVAVNLPEVQQDQLRLTPDVLADLFLGKIAKWNDPRIAEHNRDLRLPDLAVVPIYRTDPAGTNYVMTVYLSRVSEAWAAGPRAGTVVRWPEGGKTAQGIAGVAKAIKDTPGAIGCSNTFTAKGQGLVTVQLRNRAGQFVKPEMASFAAAAARAEWTPQNTADAIDADDPAAWPIVSPTYILLPADPTAERVAASLGAMKLFDWAYRNGGDAARELGYVPLPGAAQASIRESWRAVRGPDGTAIWEA</sequence>
<comment type="similarity">
    <text evidence="2 7">Belongs to the PstS family.</text>
</comment>
<dbReference type="EMBL" id="CADCTL010000191">
    <property type="protein sequence ID" value="CAA9264054.1"/>
    <property type="molecule type" value="Genomic_DNA"/>
</dbReference>
<dbReference type="Pfam" id="PF12849">
    <property type="entry name" value="PBP_like_2"/>
    <property type="match status" value="1"/>
</dbReference>
<proteinExistence type="inferred from homology"/>
<evidence type="ECO:0000256" key="7">
    <source>
        <dbReference type="PIRNR" id="PIRNR002756"/>
    </source>
</evidence>
<dbReference type="GO" id="GO:0042301">
    <property type="term" value="F:phosphate ion binding"/>
    <property type="evidence" value="ECO:0007669"/>
    <property type="project" value="InterPro"/>
</dbReference>
<comment type="function">
    <text evidence="1 7">Part of the ABC transporter complex PstSACB involved in phosphate import.</text>
</comment>
<keyword evidence="5 7" id="KW-0813">Transport</keyword>
<dbReference type="Gene3D" id="3.40.190.10">
    <property type="entry name" value="Periplasmic binding protein-like II"/>
    <property type="match status" value="2"/>
</dbReference>
<dbReference type="InterPro" id="IPR050962">
    <property type="entry name" value="Phosphate-bind_PstS"/>
</dbReference>
<reference evidence="10" key="1">
    <citation type="submission" date="2020-02" db="EMBL/GenBank/DDBJ databases">
        <authorList>
            <person name="Meier V. D."/>
        </authorList>
    </citation>
    <scope>NUCLEOTIDE SEQUENCE</scope>
    <source>
        <strain evidence="10">AVDCRST_MAG04</strain>
    </source>
</reference>
<gene>
    <name evidence="10" type="ORF">AVDCRST_MAG04-2764</name>
</gene>
<evidence type="ECO:0000256" key="1">
    <source>
        <dbReference type="ARBA" id="ARBA00002841"/>
    </source>
</evidence>
<comment type="subunit">
    <text evidence="3 7">The complex is composed of two ATP-binding proteins (PstB), two transmembrane proteins (PstC and PstA) and a solute-binding protein (PstS).</text>
</comment>
<keyword evidence="6 7" id="KW-0592">Phosphate transport</keyword>
<dbReference type="AlphaFoldDB" id="A0A6J4J028"/>
<evidence type="ECO:0000256" key="5">
    <source>
        <dbReference type="ARBA" id="ARBA00022448"/>
    </source>
</evidence>
<evidence type="ECO:0000256" key="6">
    <source>
        <dbReference type="ARBA" id="ARBA00022592"/>
    </source>
</evidence>
<dbReference type="CDD" id="cd13565">
    <property type="entry name" value="PBP2_PstS"/>
    <property type="match status" value="1"/>
</dbReference>
<evidence type="ECO:0000256" key="3">
    <source>
        <dbReference type="ARBA" id="ARBA00011529"/>
    </source>
</evidence>
<dbReference type="SUPFAM" id="SSF53850">
    <property type="entry name" value="Periplasmic binding protein-like II"/>
    <property type="match status" value="1"/>
</dbReference>
<keyword evidence="8" id="KW-0732">Signal</keyword>
<evidence type="ECO:0000256" key="8">
    <source>
        <dbReference type="SAM" id="SignalP"/>
    </source>
</evidence>
<feature type="domain" description="PBP" evidence="9">
    <location>
        <begin position="25"/>
        <end position="307"/>
    </location>
</feature>
<organism evidence="10">
    <name type="scientific">uncultured Acetobacteraceae bacterium</name>
    <dbReference type="NCBI Taxonomy" id="169975"/>
    <lineage>
        <taxon>Bacteria</taxon>
        <taxon>Pseudomonadati</taxon>
        <taxon>Pseudomonadota</taxon>
        <taxon>Alphaproteobacteria</taxon>
        <taxon>Acetobacterales</taxon>
        <taxon>Acetobacteraceae</taxon>
        <taxon>environmental samples</taxon>
    </lineage>
</organism>
<dbReference type="PIRSF" id="PIRSF002756">
    <property type="entry name" value="PstS"/>
    <property type="match status" value="1"/>
</dbReference>
<accession>A0A6J4J028</accession>
<dbReference type="GO" id="GO:0035435">
    <property type="term" value="P:phosphate ion transmembrane transport"/>
    <property type="evidence" value="ECO:0007669"/>
    <property type="project" value="InterPro"/>
</dbReference>
<evidence type="ECO:0000256" key="4">
    <source>
        <dbReference type="ARBA" id="ARBA00021889"/>
    </source>
</evidence>
<dbReference type="PANTHER" id="PTHR42996:SF1">
    <property type="entry name" value="PHOSPHATE-BINDING PROTEIN PSTS"/>
    <property type="match status" value="1"/>
</dbReference>
<dbReference type="InterPro" id="IPR024370">
    <property type="entry name" value="PBP_domain"/>
</dbReference>
<protein>
    <recommendedName>
        <fullName evidence="4 7">Phosphate-binding protein PstS</fullName>
    </recommendedName>
</protein>
<evidence type="ECO:0000256" key="2">
    <source>
        <dbReference type="ARBA" id="ARBA00008725"/>
    </source>
</evidence>
<feature type="chain" id="PRO_5026809407" description="Phosphate-binding protein PstS" evidence="8">
    <location>
        <begin position="21"/>
        <end position="351"/>
    </location>
</feature>
<dbReference type="NCBIfam" id="TIGR00975">
    <property type="entry name" value="3a0107s03"/>
    <property type="match status" value="1"/>
</dbReference>